<keyword evidence="4" id="KW-1185">Reference proteome</keyword>
<comment type="caution">
    <text evidence="3">The sequence shown here is derived from an EMBL/GenBank/DDBJ whole genome shotgun (WGS) entry which is preliminary data.</text>
</comment>
<feature type="compositionally biased region" description="Polar residues" evidence="1">
    <location>
        <begin position="154"/>
        <end position="163"/>
    </location>
</feature>
<name>A0A7W7Y4A3_9BACT</name>
<evidence type="ECO:0000256" key="1">
    <source>
        <dbReference type="SAM" id="MobiDB-lite"/>
    </source>
</evidence>
<dbReference type="EMBL" id="JACHID010000005">
    <property type="protein sequence ID" value="MBB5021669.1"/>
    <property type="molecule type" value="Genomic_DNA"/>
</dbReference>
<evidence type="ECO:0008006" key="5">
    <source>
        <dbReference type="Google" id="ProtNLM"/>
    </source>
</evidence>
<gene>
    <name evidence="3" type="ORF">HNR37_000982</name>
</gene>
<protein>
    <recommendedName>
        <fullName evidence="5">Lipoprotein</fullName>
    </recommendedName>
</protein>
<accession>A0A7W7Y4A3</accession>
<dbReference type="AlphaFoldDB" id="A0A7W7Y4A3"/>
<feature type="signal peptide" evidence="2">
    <location>
        <begin position="1"/>
        <end position="20"/>
    </location>
</feature>
<evidence type="ECO:0000256" key="2">
    <source>
        <dbReference type="SAM" id="SignalP"/>
    </source>
</evidence>
<sequence>MKTRGIGVLASIILATSLLAGGCALSASTNSGSGSQDRTSSDEPQRLTVTDTFLRDIPVPVDYRIVGEESYLYETRTGKVLAAREYDGRIAAESMANIYRREMRRHGWQLDTTNISSGEITQLYYKDNSVAAVTITSRFAGSTVSIRYSSFIESTPSRTTGESSPPPVRPEKIESTSESQEEGQLPQSEGMIYIDDLSR</sequence>
<organism evidence="3 4">
    <name type="scientific">Desulfurispira natronophila</name>
    <dbReference type="NCBI Taxonomy" id="682562"/>
    <lineage>
        <taxon>Bacteria</taxon>
        <taxon>Pseudomonadati</taxon>
        <taxon>Chrysiogenota</taxon>
        <taxon>Chrysiogenia</taxon>
        <taxon>Chrysiogenales</taxon>
        <taxon>Chrysiogenaceae</taxon>
        <taxon>Desulfurispira</taxon>
    </lineage>
</organism>
<reference evidence="3 4" key="1">
    <citation type="submission" date="2020-08" db="EMBL/GenBank/DDBJ databases">
        <title>Genomic Encyclopedia of Type Strains, Phase IV (KMG-IV): sequencing the most valuable type-strain genomes for metagenomic binning, comparative biology and taxonomic classification.</title>
        <authorList>
            <person name="Goeker M."/>
        </authorList>
    </citation>
    <scope>NUCLEOTIDE SEQUENCE [LARGE SCALE GENOMIC DNA]</scope>
    <source>
        <strain evidence="3 4">DSM 22071</strain>
    </source>
</reference>
<proteinExistence type="predicted"/>
<dbReference type="Proteomes" id="UP000528322">
    <property type="component" value="Unassembled WGS sequence"/>
</dbReference>
<feature type="chain" id="PRO_5031518918" description="Lipoprotein" evidence="2">
    <location>
        <begin position="21"/>
        <end position="199"/>
    </location>
</feature>
<dbReference type="RefSeq" id="WP_183730784.1">
    <property type="nucleotide sequence ID" value="NZ_JACHID010000005.1"/>
</dbReference>
<keyword evidence="2" id="KW-0732">Signal</keyword>
<feature type="region of interest" description="Disordered" evidence="1">
    <location>
        <begin position="154"/>
        <end position="199"/>
    </location>
</feature>
<evidence type="ECO:0000313" key="4">
    <source>
        <dbReference type="Proteomes" id="UP000528322"/>
    </source>
</evidence>
<evidence type="ECO:0000313" key="3">
    <source>
        <dbReference type="EMBL" id="MBB5021669.1"/>
    </source>
</evidence>
<dbReference type="PROSITE" id="PS51257">
    <property type="entry name" value="PROKAR_LIPOPROTEIN"/>
    <property type="match status" value="1"/>
</dbReference>